<dbReference type="PANTHER" id="PTHR46567:SF1">
    <property type="entry name" value="MEDIATOR OF RNA POLYMERASE II TRANSCRIPTION SUBUNIT 12"/>
    <property type="match status" value="1"/>
</dbReference>
<feature type="region of interest" description="Disordered" evidence="1">
    <location>
        <begin position="302"/>
        <end position="347"/>
    </location>
</feature>
<reference evidence="2 3" key="1">
    <citation type="submission" date="2018-02" db="EMBL/GenBank/DDBJ databases">
        <title>Draft genome of wild Prunus yedoensis var. nudiflora.</title>
        <authorList>
            <person name="Baek S."/>
            <person name="Kim J.-H."/>
            <person name="Choi K."/>
            <person name="Kim G.-B."/>
            <person name="Cho A."/>
            <person name="Jang H."/>
            <person name="Shin C.-H."/>
            <person name="Yu H.-J."/>
            <person name="Mun J.-H."/>
        </authorList>
    </citation>
    <scope>NUCLEOTIDE SEQUENCE [LARGE SCALE GENOMIC DNA]</scope>
    <source>
        <strain evidence="3">cv. Jeju island</strain>
        <tissue evidence="2">Leaf</tissue>
    </source>
</reference>
<dbReference type="Proteomes" id="UP000250321">
    <property type="component" value="Unassembled WGS sequence"/>
</dbReference>
<evidence type="ECO:0000313" key="3">
    <source>
        <dbReference type="Proteomes" id="UP000250321"/>
    </source>
</evidence>
<name>A0A314Y8R1_PRUYE</name>
<dbReference type="OrthoDB" id="1691269at2759"/>
<evidence type="ECO:0000256" key="1">
    <source>
        <dbReference type="SAM" id="MobiDB-lite"/>
    </source>
</evidence>
<proteinExistence type="predicted"/>
<gene>
    <name evidence="2" type="ORF">Pyn_39327</name>
</gene>
<dbReference type="STRING" id="2094558.A0A314Y8R1"/>
<dbReference type="PANTHER" id="PTHR46567">
    <property type="entry name" value="MEDIATOR OF RNA POLYMERASE II TRANSCRIPTION SUBUNIT 12"/>
    <property type="match status" value="1"/>
</dbReference>
<dbReference type="EMBL" id="PJQY01001510">
    <property type="protein sequence ID" value="PQQ02040.1"/>
    <property type="molecule type" value="Genomic_DNA"/>
</dbReference>
<organism evidence="2 3">
    <name type="scientific">Prunus yedoensis var. nudiflora</name>
    <dbReference type="NCBI Taxonomy" id="2094558"/>
    <lineage>
        <taxon>Eukaryota</taxon>
        <taxon>Viridiplantae</taxon>
        <taxon>Streptophyta</taxon>
        <taxon>Embryophyta</taxon>
        <taxon>Tracheophyta</taxon>
        <taxon>Spermatophyta</taxon>
        <taxon>Magnoliopsida</taxon>
        <taxon>eudicotyledons</taxon>
        <taxon>Gunneridae</taxon>
        <taxon>Pentapetalae</taxon>
        <taxon>rosids</taxon>
        <taxon>fabids</taxon>
        <taxon>Rosales</taxon>
        <taxon>Rosaceae</taxon>
        <taxon>Amygdaloideae</taxon>
        <taxon>Amygdaleae</taxon>
        <taxon>Prunus</taxon>
    </lineage>
</organism>
<evidence type="ECO:0000313" key="2">
    <source>
        <dbReference type="EMBL" id="PQQ02040.1"/>
    </source>
</evidence>
<comment type="caution">
    <text evidence="2">The sequence shown here is derived from an EMBL/GenBank/DDBJ whole genome shotgun (WGS) entry which is preliminary data.</text>
</comment>
<sequence length="633" mass="68956">MAAIPSNTSIAAREDFNQLYQSLTTAIAADGSDAEFAAILELNGSDMLLKSKAFVPLRARLFLNAIMDCKMPQSLFMQSEGNQVSGHGESKWVELRLLLNEQALIEKLENQDMSLVDAIRSSSPSPEKAAASENEKYFIEIILTRLLVRPDAAPLFSDVVKWFLGGSDVLFGRKTIRQRLLNIAESKGLSTKTQFWKPWGWCSYGFDPVTNRGDKKKFEVTSLEEGEMVEEGIDSKKYGKGLTPTSDIESYNVTQQRVTERALIELLLPCIDQSSDDSRNTFANDLIKQLSNIEIQISAVTRGTNKQAGPAPSGVEGPTSKGNNRKGIRGGSPGLARRAAVAADSAPPSPAALRASMSLRLQLLLRLLPIICADREPSGRNMRHGLASVVIRLLGNRVVNEDAELCVNLMQSSFSKREAESSTEAASAAFADLSSESLFDQLLLVLHGLLSSCQPSWLRPAKSTNESGKDFAAFDREMADHLQNDLDRMQLPERIRWRIQTAMPVVVPSIRCFVSCQPPPVPNTALAVLQTSISTPGFYSGISNPSQRNQVPLARTVANIPGKSKSLPSQDYDMDVDPWTLLEDGAGSGPSSSNSALIGSADHGNLQASSWLKGAVRVRRKDLTYIGAVDDDS</sequence>
<feature type="compositionally biased region" description="Low complexity" evidence="1">
    <location>
        <begin position="334"/>
        <end position="347"/>
    </location>
</feature>
<keyword evidence="3" id="KW-1185">Reference proteome</keyword>
<dbReference type="AlphaFoldDB" id="A0A314Y8R1"/>
<protein>
    <submittedName>
        <fullName evidence="2">Mediator of RNA polymerase II transcription subunit 12 isoform X2</fullName>
    </submittedName>
</protein>
<accession>A0A314Y8R1</accession>